<dbReference type="PANTHER" id="PTHR42866">
    <property type="entry name" value="3-DEOXY-MANNO-OCTULOSONATE CYTIDYLYLTRANSFERASE"/>
    <property type="match status" value="1"/>
</dbReference>
<dbReference type="SUPFAM" id="SSF53448">
    <property type="entry name" value="Nucleotide-diphospho-sugar transferases"/>
    <property type="match status" value="1"/>
</dbReference>
<evidence type="ECO:0000256" key="1">
    <source>
        <dbReference type="ARBA" id="ARBA00022679"/>
    </source>
</evidence>
<accession>X6LPI9</accession>
<dbReference type="Pfam" id="PF02348">
    <property type="entry name" value="CTP_transf_3"/>
    <property type="match status" value="1"/>
</dbReference>
<dbReference type="Gene3D" id="3.90.550.10">
    <property type="entry name" value="Spore Coat Polysaccharide Biosynthesis Protein SpsA, Chain A"/>
    <property type="match status" value="1"/>
</dbReference>
<evidence type="ECO:0000313" key="4">
    <source>
        <dbReference type="Proteomes" id="UP000023152"/>
    </source>
</evidence>
<sequence length="209" mass="23474">MIIRVVEKAIKANIGEVIVASGDIEIDEIVKKYGYNSILTDPDLPSGSDRVYEAFKNLGKNYKYIINLQGDLPLISEQIILAIYKKFKESDADIATAASKIHVEEEANNPNNVKVIMNDKGKALYFTRAKAPWGNGDLWHHIGIYGYKQKALERFVNLPLSNLELREKLEQLRALENDMNISVTIVEDFPLGVDTEEDLAKVRKLVIGG</sequence>
<proteinExistence type="predicted"/>
<dbReference type="OMA" id="FMATCAK"/>
<evidence type="ECO:0000313" key="3">
    <source>
        <dbReference type="EMBL" id="ETO03823.1"/>
    </source>
</evidence>
<dbReference type="NCBIfam" id="TIGR00466">
    <property type="entry name" value="kdsB"/>
    <property type="match status" value="1"/>
</dbReference>
<dbReference type="Proteomes" id="UP000023152">
    <property type="component" value="Unassembled WGS sequence"/>
</dbReference>
<comment type="caution">
    <text evidence="3">The sequence shown here is derived from an EMBL/GenBank/DDBJ whole genome shotgun (WGS) entry which is preliminary data.</text>
</comment>
<gene>
    <name evidence="3" type="ORF">RFI_33580</name>
</gene>
<dbReference type="NCBIfam" id="NF003952">
    <property type="entry name" value="PRK05450.1-5"/>
    <property type="match status" value="1"/>
</dbReference>
<protein>
    <submittedName>
        <fullName evidence="3">3-deoxy-manno-octulosonate cytidylyltransferase</fullName>
    </submittedName>
</protein>
<organism evidence="3 4">
    <name type="scientific">Reticulomyxa filosa</name>
    <dbReference type="NCBI Taxonomy" id="46433"/>
    <lineage>
        <taxon>Eukaryota</taxon>
        <taxon>Sar</taxon>
        <taxon>Rhizaria</taxon>
        <taxon>Retaria</taxon>
        <taxon>Foraminifera</taxon>
        <taxon>Monothalamids</taxon>
        <taxon>Reticulomyxidae</taxon>
        <taxon>Reticulomyxa</taxon>
    </lineage>
</organism>
<keyword evidence="2 3" id="KW-0548">Nucleotidyltransferase</keyword>
<dbReference type="OrthoDB" id="10262032at2759"/>
<name>X6LPI9_RETFI</name>
<dbReference type="EMBL" id="ASPP01031770">
    <property type="protein sequence ID" value="ETO03823.1"/>
    <property type="molecule type" value="Genomic_DNA"/>
</dbReference>
<dbReference type="GO" id="GO:0005829">
    <property type="term" value="C:cytosol"/>
    <property type="evidence" value="ECO:0007669"/>
    <property type="project" value="TreeGrafter"/>
</dbReference>
<dbReference type="PANTHER" id="PTHR42866:SF2">
    <property type="entry name" value="3-DEOXY-MANNO-OCTULOSONATE CYTIDYLYLTRANSFERASE, MITOCHONDRIAL"/>
    <property type="match status" value="1"/>
</dbReference>
<reference evidence="3 4" key="1">
    <citation type="journal article" date="2013" name="Curr. Biol.">
        <title>The Genome of the Foraminiferan Reticulomyxa filosa.</title>
        <authorList>
            <person name="Glockner G."/>
            <person name="Hulsmann N."/>
            <person name="Schleicher M."/>
            <person name="Noegel A.A."/>
            <person name="Eichinger L."/>
            <person name="Gallinger C."/>
            <person name="Pawlowski J."/>
            <person name="Sierra R."/>
            <person name="Euteneuer U."/>
            <person name="Pillet L."/>
            <person name="Moustafa A."/>
            <person name="Platzer M."/>
            <person name="Groth M."/>
            <person name="Szafranski K."/>
            <person name="Schliwa M."/>
        </authorList>
    </citation>
    <scope>NUCLEOTIDE SEQUENCE [LARGE SCALE GENOMIC DNA]</scope>
</reference>
<dbReference type="InterPro" id="IPR029044">
    <property type="entry name" value="Nucleotide-diphossugar_trans"/>
</dbReference>
<dbReference type="InterPro" id="IPR003329">
    <property type="entry name" value="Cytidylyl_trans"/>
</dbReference>
<keyword evidence="1 3" id="KW-0808">Transferase</keyword>
<evidence type="ECO:0000256" key="2">
    <source>
        <dbReference type="ARBA" id="ARBA00022695"/>
    </source>
</evidence>
<dbReference type="GO" id="GO:0008690">
    <property type="term" value="F:3-deoxy-manno-octulosonate cytidylyltransferase activity"/>
    <property type="evidence" value="ECO:0007669"/>
    <property type="project" value="InterPro"/>
</dbReference>
<keyword evidence="4" id="KW-1185">Reference proteome</keyword>
<dbReference type="CDD" id="cd02517">
    <property type="entry name" value="CMP-KDO-Synthetase"/>
    <property type="match status" value="1"/>
</dbReference>
<dbReference type="AlphaFoldDB" id="X6LPI9"/>
<dbReference type="InterPro" id="IPR004528">
    <property type="entry name" value="KdsB"/>
</dbReference>